<comment type="caution">
    <text evidence="3">The sequence shown here is derived from an EMBL/GenBank/DDBJ whole genome shotgun (WGS) entry which is preliminary data.</text>
</comment>
<dbReference type="Pfam" id="PF00486">
    <property type="entry name" value="Trans_reg_C"/>
    <property type="match status" value="1"/>
</dbReference>
<gene>
    <name evidence="3" type="ORF">S12H4_27809</name>
</gene>
<reference evidence="3" key="1">
    <citation type="journal article" date="2014" name="Front. Microbiol.">
        <title>High frequency of phylogenetically diverse reductive dehalogenase-homologous genes in deep subseafloor sedimentary metagenomes.</title>
        <authorList>
            <person name="Kawai M."/>
            <person name="Futagami T."/>
            <person name="Toyoda A."/>
            <person name="Takaki Y."/>
            <person name="Nishi S."/>
            <person name="Hori S."/>
            <person name="Arai W."/>
            <person name="Tsubouchi T."/>
            <person name="Morono Y."/>
            <person name="Uchiyama I."/>
            <person name="Ito T."/>
            <person name="Fujiyama A."/>
            <person name="Inagaki F."/>
            <person name="Takami H."/>
        </authorList>
    </citation>
    <scope>NUCLEOTIDE SEQUENCE</scope>
    <source>
        <strain evidence="3">Expedition CK06-06</strain>
    </source>
</reference>
<accession>X1U9B1</accession>
<name>X1U9B1_9ZZZZ</name>
<dbReference type="GO" id="GO:0006355">
    <property type="term" value="P:regulation of DNA-templated transcription"/>
    <property type="evidence" value="ECO:0007669"/>
    <property type="project" value="InterPro"/>
</dbReference>
<dbReference type="SUPFAM" id="SSF46894">
    <property type="entry name" value="C-terminal effector domain of the bipartite response regulators"/>
    <property type="match status" value="1"/>
</dbReference>
<sequence length="111" mass="13135">MLEISLHRPDRIIFEGKEVKVTTIGFSLLYLLAQHRGQVVSYKDILKKLWKDEDVAIYTQINYHICRIRKDISKAINNKSRYVKKIRIIFKTVPGRGLMLDIKEKELETNF</sequence>
<evidence type="ECO:0000256" key="1">
    <source>
        <dbReference type="ARBA" id="ARBA00023125"/>
    </source>
</evidence>
<dbReference type="PROSITE" id="PS51755">
    <property type="entry name" value="OMPR_PHOB"/>
    <property type="match status" value="1"/>
</dbReference>
<dbReference type="InterPro" id="IPR036388">
    <property type="entry name" value="WH-like_DNA-bd_sf"/>
</dbReference>
<dbReference type="GO" id="GO:0000160">
    <property type="term" value="P:phosphorelay signal transduction system"/>
    <property type="evidence" value="ECO:0007669"/>
    <property type="project" value="InterPro"/>
</dbReference>
<dbReference type="InterPro" id="IPR016032">
    <property type="entry name" value="Sig_transdc_resp-reg_C-effctor"/>
</dbReference>
<feature type="domain" description="OmpR/PhoB-type" evidence="2">
    <location>
        <begin position="1"/>
        <end position="102"/>
    </location>
</feature>
<dbReference type="InterPro" id="IPR001867">
    <property type="entry name" value="OmpR/PhoB-type_DNA-bd"/>
</dbReference>
<dbReference type="CDD" id="cd00383">
    <property type="entry name" value="trans_reg_C"/>
    <property type="match status" value="1"/>
</dbReference>
<dbReference type="AlphaFoldDB" id="X1U9B1"/>
<dbReference type="EMBL" id="BARW01015902">
    <property type="protein sequence ID" value="GAJ00197.1"/>
    <property type="molecule type" value="Genomic_DNA"/>
</dbReference>
<dbReference type="Gene3D" id="1.10.10.10">
    <property type="entry name" value="Winged helix-like DNA-binding domain superfamily/Winged helix DNA-binding domain"/>
    <property type="match status" value="1"/>
</dbReference>
<evidence type="ECO:0000259" key="2">
    <source>
        <dbReference type="PROSITE" id="PS51755"/>
    </source>
</evidence>
<protein>
    <recommendedName>
        <fullName evidence="2">OmpR/PhoB-type domain-containing protein</fullName>
    </recommendedName>
</protein>
<proteinExistence type="predicted"/>
<dbReference type="GO" id="GO:0003677">
    <property type="term" value="F:DNA binding"/>
    <property type="evidence" value="ECO:0007669"/>
    <property type="project" value="UniProtKB-KW"/>
</dbReference>
<evidence type="ECO:0000313" key="3">
    <source>
        <dbReference type="EMBL" id="GAJ00197.1"/>
    </source>
</evidence>
<organism evidence="3">
    <name type="scientific">marine sediment metagenome</name>
    <dbReference type="NCBI Taxonomy" id="412755"/>
    <lineage>
        <taxon>unclassified sequences</taxon>
        <taxon>metagenomes</taxon>
        <taxon>ecological metagenomes</taxon>
    </lineage>
</organism>
<dbReference type="SMART" id="SM00862">
    <property type="entry name" value="Trans_reg_C"/>
    <property type="match status" value="1"/>
</dbReference>
<keyword evidence="1" id="KW-0238">DNA-binding</keyword>